<feature type="transmembrane region" description="Helical" evidence="2">
    <location>
        <begin position="212"/>
        <end position="245"/>
    </location>
</feature>
<dbReference type="RefSeq" id="WP_109968134.1">
    <property type="nucleotide sequence ID" value="NZ_CP176093.1"/>
</dbReference>
<evidence type="ECO:0000313" key="4">
    <source>
        <dbReference type="EMBL" id="PWR72623.1"/>
    </source>
</evidence>
<evidence type="ECO:0000259" key="3">
    <source>
        <dbReference type="Pfam" id="PF07853"/>
    </source>
</evidence>
<feature type="domain" description="DUF1648" evidence="3">
    <location>
        <begin position="57"/>
        <end position="103"/>
    </location>
</feature>
<dbReference type="Pfam" id="PF07853">
    <property type="entry name" value="DUF1648"/>
    <property type="match status" value="1"/>
</dbReference>
<protein>
    <recommendedName>
        <fullName evidence="3">DUF1648 domain-containing protein</fullName>
    </recommendedName>
</protein>
<organism evidence="4 5">
    <name type="scientific">Methanospirillum lacunae</name>
    <dbReference type="NCBI Taxonomy" id="668570"/>
    <lineage>
        <taxon>Archaea</taxon>
        <taxon>Methanobacteriati</taxon>
        <taxon>Methanobacteriota</taxon>
        <taxon>Stenosarchaea group</taxon>
        <taxon>Methanomicrobia</taxon>
        <taxon>Methanomicrobiales</taxon>
        <taxon>Methanospirillaceae</taxon>
        <taxon>Methanospirillum</taxon>
    </lineage>
</organism>
<dbReference type="Proteomes" id="UP000245657">
    <property type="component" value="Unassembled WGS sequence"/>
</dbReference>
<sequence length="258" mass="29040">MSRIFQMLNSWAGWCPRKDTQTGSAGGSASTQDNPSSGINGPMQKRVTLFRYLTWFMVWLSYLVPLIALRYLPDQIPVHWNLFGVADRFEGKFPGVFWYPVVVTLTTLFLSVLPRIEKLRSGLEKSKDIYQIVIFSVVALLVAMEVITTLTALGTGIRIEVVLPMLFGLLFIVLGSFMPYIKRNPVMGIRLPWTLSDDEVWRRSHERGGPAFVIAGAIMVVFSPIAGLWAILLMLILVIGVSVWVVIDSYKLSRLQVM</sequence>
<dbReference type="PANTHER" id="PTHR37810">
    <property type="entry name" value="IMMUNITY PROTEIN SDPI"/>
    <property type="match status" value="1"/>
</dbReference>
<feature type="transmembrane region" description="Helical" evidence="2">
    <location>
        <begin position="52"/>
        <end position="72"/>
    </location>
</feature>
<dbReference type="GO" id="GO:0009636">
    <property type="term" value="P:response to toxic substance"/>
    <property type="evidence" value="ECO:0007669"/>
    <property type="project" value="TreeGrafter"/>
</dbReference>
<dbReference type="GeneID" id="97548695"/>
<accession>A0A2V2NBF1</accession>
<dbReference type="OrthoDB" id="102247at2157"/>
<keyword evidence="5" id="KW-1185">Reference proteome</keyword>
<name>A0A2V2NBF1_9EURY</name>
<dbReference type="EMBL" id="QGMY01000006">
    <property type="protein sequence ID" value="PWR72623.1"/>
    <property type="molecule type" value="Genomic_DNA"/>
</dbReference>
<feature type="compositionally biased region" description="Polar residues" evidence="1">
    <location>
        <begin position="21"/>
        <end position="39"/>
    </location>
</feature>
<dbReference type="AlphaFoldDB" id="A0A2V2NBF1"/>
<feature type="transmembrane region" description="Helical" evidence="2">
    <location>
        <begin position="161"/>
        <end position="181"/>
    </location>
</feature>
<feature type="region of interest" description="Disordered" evidence="1">
    <location>
        <begin position="16"/>
        <end position="39"/>
    </location>
</feature>
<dbReference type="Pfam" id="PF13630">
    <property type="entry name" value="SdpI"/>
    <property type="match status" value="1"/>
</dbReference>
<feature type="transmembrane region" description="Helical" evidence="2">
    <location>
        <begin position="129"/>
        <end position="155"/>
    </location>
</feature>
<evidence type="ECO:0000256" key="1">
    <source>
        <dbReference type="SAM" id="MobiDB-lite"/>
    </source>
</evidence>
<keyword evidence="2" id="KW-1133">Transmembrane helix</keyword>
<evidence type="ECO:0000313" key="5">
    <source>
        <dbReference type="Proteomes" id="UP000245657"/>
    </source>
</evidence>
<keyword evidence="2" id="KW-0812">Transmembrane</keyword>
<keyword evidence="2" id="KW-0472">Membrane</keyword>
<dbReference type="InterPro" id="IPR012867">
    <property type="entry name" value="DUF1648"/>
</dbReference>
<dbReference type="InterPro" id="IPR025962">
    <property type="entry name" value="SdpI/YhfL"/>
</dbReference>
<feature type="transmembrane region" description="Helical" evidence="2">
    <location>
        <begin position="97"/>
        <end position="117"/>
    </location>
</feature>
<reference evidence="4 5" key="1">
    <citation type="submission" date="2018-05" db="EMBL/GenBank/DDBJ databases">
        <title>Draft genome of Methanospirillum lacunae Ki8-1.</title>
        <authorList>
            <person name="Dueholm M.S."/>
            <person name="Nielsen P.H."/>
            <person name="Bakmann L.F."/>
            <person name="Otzen D.E."/>
        </authorList>
    </citation>
    <scope>NUCLEOTIDE SEQUENCE [LARGE SCALE GENOMIC DNA]</scope>
    <source>
        <strain evidence="4 5">Ki8-1</strain>
    </source>
</reference>
<proteinExistence type="predicted"/>
<evidence type="ECO:0000256" key="2">
    <source>
        <dbReference type="SAM" id="Phobius"/>
    </source>
</evidence>
<dbReference type="PANTHER" id="PTHR37810:SF5">
    <property type="entry name" value="IMMUNITY PROTEIN SDPI"/>
    <property type="match status" value="1"/>
</dbReference>
<gene>
    <name evidence="4" type="ORF">DK846_06560</name>
</gene>
<comment type="caution">
    <text evidence="4">The sequence shown here is derived from an EMBL/GenBank/DDBJ whole genome shotgun (WGS) entry which is preliminary data.</text>
</comment>